<dbReference type="Gene3D" id="1.10.1220.10">
    <property type="entry name" value="Met repressor-like"/>
    <property type="match status" value="1"/>
</dbReference>
<feature type="domain" description="Ribbon-helix-helix protein CopG" evidence="1">
    <location>
        <begin position="17"/>
        <end position="57"/>
    </location>
</feature>
<evidence type="ECO:0000259" key="1">
    <source>
        <dbReference type="Pfam" id="PF01402"/>
    </source>
</evidence>
<dbReference type="InterPro" id="IPR013321">
    <property type="entry name" value="Arc_rbn_hlx_hlx"/>
</dbReference>
<dbReference type="Pfam" id="PF01402">
    <property type="entry name" value="RHH_1"/>
    <property type="match status" value="1"/>
</dbReference>
<dbReference type="SUPFAM" id="SSF47598">
    <property type="entry name" value="Ribbon-helix-helix"/>
    <property type="match status" value="1"/>
</dbReference>
<organism evidence="2">
    <name type="scientific">Ignisphaera aggregans</name>
    <dbReference type="NCBI Taxonomy" id="334771"/>
    <lineage>
        <taxon>Archaea</taxon>
        <taxon>Thermoproteota</taxon>
        <taxon>Thermoprotei</taxon>
        <taxon>Desulfurococcales</taxon>
        <taxon>Desulfurococcaceae</taxon>
        <taxon>Ignisphaera</taxon>
    </lineage>
</organism>
<evidence type="ECO:0000313" key="2">
    <source>
        <dbReference type="EMBL" id="HEW53173.1"/>
    </source>
</evidence>
<dbReference type="InterPro" id="IPR010985">
    <property type="entry name" value="Ribbon_hlx_hlx"/>
</dbReference>
<dbReference type="CDD" id="cd22231">
    <property type="entry name" value="RHH_NikR_HicB-like"/>
    <property type="match status" value="1"/>
</dbReference>
<accession>A0A7C2VDN9</accession>
<dbReference type="GO" id="GO:0006355">
    <property type="term" value="P:regulation of DNA-templated transcription"/>
    <property type="evidence" value="ECO:0007669"/>
    <property type="project" value="InterPro"/>
</dbReference>
<comment type="caution">
    <text evidence="2">The sequence shown here is derived from an EMBL/GenBank/DDBJ whole genome shotgun (WGS) entry which is preliminary data.</text>
</comment>
<name>A0A7C2VDN9_9CREN</name>
<sequence length="83" mass="10089">MRSNDYNIIELDVPLSKVISIKIDTETLKETDIIYRKRGFRSRSELIREAIAFYIELLKRYDREEIRRIIHTVFDVEDLTKKR</sequence>
<protein>
    <submittedName>
        <fullName evidence="2">Ribbon-helix-helix protein, CopG family</fullName>
    </submittedName>
</protein>
<gene>
    <name evidence="2" type="ORF">ENO77_03285</name>
</gene>
<dbReference type="InterPro" id="IPR002145">
    <property type="entry name" value="CopG"/>
</dbReference>
<reference evidence="2" key="1">
    <citation type="journal article" date="2020" name="mSystems">
        <title>Genome- and Community-Level Interaction Insights into Carbon Utilization and Element Cycling Functions of Hydrothermarchaeota in Hydrothermal Sediment.</title>
        <authorList>
            <person name="Zhou Z."/>
            <person name="Liu Y."/>
            <person name="Xu W."/>
            <person name="Pan J."/>
            <person name="Luo Z.H."/>
            <person name="Li M."/>
        </authorList>
    </citation>
    <scope>NUCLEOTIDE SEQUENCE [LARGE SCALE GENOMIC DNA]</scope>
    <source>
        <strain evidence="2">SpSt-16</strain>
    </source>
</reference>
<proteinExistence type="predicted"/>
<dbReference type="EMBL" id="DSGT01000009">
    <property type="protein sequence ID" value="HEW53173.1"/>
    <property type="molecule type" value="Genomic_DNA"/>
</dbReference>
<dbReference type="AlphaFoldDB" id="A0A7C2VDN9"/>